<evidence type="ECO:0000313" key="10">
    <source>
        <dbReference type="Proteomes" id="UP001623232"/>
    </source>
</evidence>
<sequence>MQHLLRLFVQRLALGLLTLFAVSLVIFLSIELLPGDVAQQVLGQSATPENLAAFRRELGLDLPAHTRYLDWLGGFLQGDLGTSLISGIPISDLISERLYNTFFLAGFAALISVPLALILGVVAALHRDTLLDKSINVATLTAISVPEFFVGYILVWIFAVELSMFPSIANLSEDAPFTDRIYRTFLPALTLTLIVTAHMMRMTRASLINLLALPYVEMAQLKGASQRRLIVIHALPNAIAPIVTVVAINLAYLIVGVVIVEVVFVYPGMGQLLVDSVAKRDFTVVQTACLLFAATYILFNLASDLISIASNPRLLHRK</sequence>
<organism evidence="9 10">
    <name type="scientific">Aliisedimentitalea scapharcae</name>
    <dbReference type="NCBI Taxonomy" id="1524259"/>
    <lineage>
        <taxon>Bacteria</taxon>
        <taxon>Pseudomonadati</taxon>
        <taxon>Pseudomonadota</taxon>
        <taxon>Alphaproteobacteria</taxon>
        <taxon>Rhodobacterales</taxon>
        <taxon>Roseobacteraceae</taxon>
        <taxon>Aliisedimentitalea</taxon>
    </lineage>
</organism>
<evidence type="ECO:0000256" key="4">
    <source>
        <dbReference type="ARBA" id="ARBA00022692"/>
    </source>
</evidence>
<dbReference type="PANTHER" id="PTHR43163">
    <property type="entry name" value="DIPEPTIDE TRANSPORT SYSTEM PERMEASE PROTEIN DPPB-RELATED"/>
    <property type="match status" value="1"/>
</dbReference>
<proteinExistence type="inferred from homology"/>
<evidence type="ECO:0000256" key="5">
    <source>
        <dbReference type="ARBA" id="ARBA00022989"/>
    </source>
</evidence>
<gene>
    <name evidence="9" type="ORF">QEZ52_22090</name>
</gene>
<feature type="transmembrane region" description="Helical" evidence="7">
    <location>
        <begin position="12"/>
        <end position="30"/>
    </location>
</feature>
<evidence type="ECO:0000256" key="3">
    <source>
        <dbReference type="ARBA" id="ARBA00022475"/>
    </source>
</evidence>
<feature type="transmembrane region" description="Helical" evidence="7">
    <location>
        <begin position="284"/>
        <end position="309"/>
    </location>
</feature>
<dbReference type="CDD" id="cd06261">
    <property type="entry name" value="TM_PBP2"/>
    <property type="match status" value="1"/>
</dbReference>
<feature type="domain" description="ABC transmembrane type-1" evidence="8">
    <location>
        <begin position="98"/>
        <end position="303"/>
    </location>
</feature>
<evidence type="ECO:0000256" key="1">
    <source>
        <dbReference type="ARBA" id="ARBA00004651"/>
    </source>
</evidence>
<dbReference type="RefSeq" id="WP_343211658.1">
    <property type="nucleotide sequence ID" value="NZ_CP123586.1"/>
</dbReference>
<dbReference type="InterPro" id="IPR000515">
    <property type="entry name" value="MetI-like"/>
</dbReference>
<keyword evidence="10" id="KW-1185">Reference proteome</keyword>
<keyword evidence="9" id="KW-0614">Plasmid</keyword>
<reference evidence="9 10" key="1">
    <citation type="submission" date="2023-04" db="EMBL/GenBank/DDBJ databases">
        <title>Complete genome sequence of Alisedimentitalea scapharcae.</title>
        <authorList>
            <person name="Rong J.-C."/>
            <person name="Yi M.-L."/>
            <person name="Zhao Q."/>
        </authorList>
    </citation>
    <scope>NUCLEOTIDE SEQUENCE [LARGE SCALE GENOMIC DNA]</scope>
    <source>
        <strain evidence="9 10">KCTC 42119</strain>
        <plasmid evidence="9 10">unnamed2</plasmid>
    </source>
</reference>
<dbReference type="PANTHER" id="PTHR43163:SF6">
    <property type="entry name" value="DIPEPTIDE TRANSPORT SYSTEM PERMEASE PROTEIN DPPB-RELATED"/>
    <property type="match status" value="1"/>
</dbReference>
<dbReference type="InterPro" id="IPR045621">
    <property type="entry name" value="BPD_transp_1_N"/>
</dbReference>
<keyword evidence="5 7" id="KW-1133">Transmembrane helix</keyword>
<comment type="subcellular location">
    <subcellularLocation>
        <location evidence="1 7">Cell membrane</location>
        <topology evidence="1 7">Multi-pass membrane protein</topology>
    </subcellularLocation>
</comment>
<protein>
    <submittedName>
        <fullName evidence="9">ABC transporter permease</fullName>
    </submittedName>
</protein>
<evidence type="ECO:0000256" key="6">
    <source>
        <dbReference type="ARBA" id="ARBA00023136"/>
    </source>
</evidence>
<accession>A0ABZ2XZA8</accession>
<feature type="transmembrane region" description="Helical" evidence="7">
    <location>
        <begin position="238"/>
        <end position="264"/>
    </location>
</feature>
<keyword evidence="6 7" id="KW-0472">Membrane</keyword>
<dbReference type="Pfam" id="PF19300">
    <property type="entry name" value="BPD_transp_1_N"/>
    <property type="match status" value="1"/>
</dbReference>
<evidence type="ECO:0000256" key="2">
    <source>
        <dbReference type="ARBA" id="ARBA00022448"/>
    </source>
</evidence>
<feature type="transmembrane region" description="Helical" evidence="7">
    <location>
        <begin position="137"/>
        <end position="160"/>
    </location>
</feature>
<dbReference type="SUPFAM" id="SSF161098">
    <property type="entry name" value="MetI-like"/>
    <property type="match status" value="1"/>
</dbReference>
<dbReference type="EMBL" id="CP123586">
    <property type="protein sequence ID" value="WZK91433.1"/>
    <property type="molecule type" value="Genomic_DNA"/>
</dbReference>
<feature type="transmembrane region" description="Helical" evidence="7">
    <location>
        <begin position="180"/>
        <end position="200"/>
    </location>
</feature>
<name>A0ABZ2XZA8_9RHOB</name>
<evidence type="ECO:0000256" key="7">
    <source>
        <dbReference type="RuleBase" id="RU363032"/>
    </source>
</evidence>
<dbReference type="Pfam" id="PF00528">
    <property type="entry name" value="BPD_transp_1"/>
    <property type="match status" value="1"/>
</dbReference>
<feature type="transmembrane region" description="Helical" evidence="7">
    <location>
        <begin position="102"/>
        <end position="125"/>
    </location>
</feature>
<dbReference type="Gene3D" id="1.10.3720.10">
    <property type="entry name" value="MetI-like"/>
    <property type="match status" value="1"/>
</dbReference>
<keyword evidence="2 7" id="KW-0813">Transport</keyword>
<geneLocation type="plasmid" evidence="9 10">
    <name>unnamed2</name>
</geneLocation>
<comment type="similarity">
    <text evidence="7">Belongs to the binding-protein-dependent transport system permease family.</text>
</comment>
<keyword evidence="3" id="KW-1003">Cell membrane</keyword>
<evidence type="ECO:0000259" key="8">
    <source>
        <dbReference type="PROSITE" id="PS50928"/>
    </source>
</evidence>
<dbReference type="InterPro" id="IPR035906">
    <property type="entry name" value="MetI-like_sf"/>
</dbReference>
<keyword evidence="4 7" id="KW-0812">Transmembrane</keyword>
<dbReference type="Proteomes" id="UP001623232">
    <property type="component" value="Plasmid unnamed2"/>
</dbReference>
<dbReference type="PROSITE" id="PS50928">
    <property type="entry name" value="ABC_TM1"/>
    <property type="match status" value="1"/>
</dbReference>
<evidence type="ECO:0000313" key="9">
    <source>
        <dbReference type="EMBL" id="WZK91433.1"/>
    </source>
</evidence>